<name>A0A3N3ZPC9_9MICC</name>
<comment type="caution">
    <text evidence="3">The sequence shown here is derived from an EMBL/GenBank/DDBJ whole genome shotgun (WGS) entry which is preliminary data.</text>
</comment>
<protein>
    <submittedName>
        <fullName evidence="3">Amidase</fullName>
    </submittedName>
</protein>
<comment type="similarity">
    <text evidence="1">Belongs to the amidase family.</text>
</comment>
<dbReference type="OrthoDB" id="5175573at2"/>
<dbReference type="Pfam" id="PF01425">
    <property type="entry name" value="Amidase"/>
    <property type="match status" value="2"/>
</dbReference>
<feature type="domain" description="Amidase" evidence="2">
    <location>
        <begin position="52"/>
        <end position="258"/>
    </location>
</feature>
<keyword evidence="4" id="KW-1185">Reference proteome</keyword>
<accession>A0A3N3ZPC9</accession>
<dbReference type="PANTHER" id="PTHR11895">
    <property type="entry name" value="TRANSAMIDASE"/>
    <property type="match status" value="1"/>
</dbReference>
<dbReference type="Gene3D" id="3.90.1300.10">
    <property type="entry name" value="Amidase signature (AS) domain"/>
    <property type="match status" value="1"/>
</dbReference>
<proteinExistence type="inferred from homology"/>
<dbReference type="PROSITE" id="PS00571">
    <property type="entry name" value="AMIDASES"/>
    <property type="match status" value="1"/>
</dbReference>
<feature type="domain" description="Amidase" evidence="2">
    <location>
        <begin position="318"/>
        <end position="525"/>
    </location>
</feature>
<dbReference type="PANTHER" id="PTHR11895:SF7">
    <property type="entry name" value="GLUTAMYL-TRNA(GLN) AMIDOTRANSFERASE SUBUNIT A, MITOCHONDRIAL"/>
    <property type="match status" value="1"/>
</dbReference>
<dbReference type="InterPro" id="IPR020556">
    <property type="entry name" value="Amidase_CS"/>
</dbReference>
<dbReference type="EMBL" id="RKMF01000010">
    <property type="protein sequence ID" value="ROZ62827.1"/>
    <property type="molecule type" value="Genomic_DNA"/>
</dbReference>
<dbReference type="RefSeq" id="WP_123825388.1">
    <property type="nucleotide sequence ID" value="NZ_RKMF01000010.1"/>
</dbReference>
<reference evidence="3 4" key="1">
    <citation type="submission" date="2018-10" db="EMBL/GenBank/DDBJ databases">
        <title>Kocuria sp. M5W7-7, whole genome shotgun sequence.</title>
        <authorList>
            <person name="Tuo L."/>
        </authorList>
    </citation>
    <scope>NUCLEOTIDE SEQUENCE [LARGE SCALE GENOMIC DNA]</scope>
    <source>
        <strain evidence="3 4">M5W7-7</strain>
    </source>
</reference>
<dbReference type="InterPro" id="IPR000120">
    <property type="entry name" value="Amidase"/>
</dbReference>
<evidence type="ECO:0000259" key="2">
    <source>
        <dbReference type="Pfam" id="PF01425"/>
    </source>
</evidence>
<gene>
    <name evidence="3" type="ORF">EDL96_08610</name>
</gene>
<organism evidence="3 4">
    <name type="scientific">Kocuria soli</name>
    <dbReference type="NCBI Taxonomy" id="2485125"/>
    <lineage>
        <taxon>Bacteria</taxon>
        <taxon>Bacillati</taxon>
        <taxon>Actinomycetota</taxon>
        <taxon>Actinomycetes</taxon>
        <taxon>Micrococcales</taxon>
        <taxon>Micrococcaceae</taxon>
        <taxon>Kocuria</taxon>
    </lineage>
</organism>
<evidence type="ECO:0000313" key="4">
    <source>
        <dbReference type="Proteomes" id="UP000270616"/>
    </source>
</evidence>
<evidence type="ECO:0000256" key="1">
    <source>
        <dbReference type="ARBA" id="ARBA00009199"/>
    </source>
</evidence>
<dbReference type="SUPFAM" id="SSF75304">
    <property type="entry name" value="Amidase signature (AS) enzymes"/>
    <property type="match status" value="1"/>
</dbReference>
<dbReference type="GO" id="GO:0003824">
    <property type="term" value="F:catalytic activity"/>
    <property type="evidence" value="ECO:0007669"/>
    <property type="project" value="InterPro"/>
</dbReference>
<dbReference type="InterPro" id="IPR036928">
    <property type="entry name" value="AS_sf"/>
</dbReference>
<dbReference type="Proteomes" id="UP000270616">
    <property type="component" value="Unassembled WGS sequence"/>
</dbReference>
<dbReference type="AlphaFoldDB" id="A0A3N3ZPC9"/>
<sequence length="546" mass="56570">MPSSNTASDDLLTDAVALRDALRHGRVTATKIATAVRERAVTVENPSSGPGLGAFVHIESAASVRDAATVLDALPAWARGRWHGLPLALKDLQEVAGLPTTQGSRVLAPDGPGSAPTTPADDDVAALHRAHGALVFAKTQVPEFGLNCYSENLVGAPSRNPFDPECGSGGSSGGQAAAVAAGVLPAAVGSDGGGSIRIPAAACGLIGLKPSRGQVPVGDALNDQAQLAVQGPIARTPADAAMILDGLTARVPSATDGNRLFRPTAAPGAHATSDPWHNSDLDAVVGPPDGRFRTAIEDTSPAADVVRGAAAGRFPWGERPLRIGVSTASAFESAHPTPVSPEAMSALATGIDALRAAGHSVQEADLRFDPRYPEAFFALWTTSLGTAPLTGEQEGLLTGLAKHYRHAALERSAAELAVAIRTLREIEKATIQAWDAYDVILTPALAQTPRPLGWWWEGFDPADPASAAQDYERQCRYTPFTSLINVVGLPAVVLPTTWERSEFSESRVPMGVQLIGRPGADVGLLALAEQVRGQLDVGLPASVSTS</sequence>
<dbReference type="InterPro" id="IPR023631">
    <property type="entry name" value="Amidase_dom"/>
</dbReference>
<evidence type="ECO:0000313" key="3">
    <source>
        <dbReference type="EMBL" id="ROZ62827.1"/>
    </source>
</evidence>